<dbReference type="Proteomes" id="UP001204151">
    <property type="component" value="Unassembled WGS sequence"/>
</dbReference>
<proteinExistence type="predicted"/>
<dbReference type="RefSeq" id="WP_258818404.1">
    <property type="nucleotide sequence ID" value="NZ_JANUGW010000016.1"/>
</dbReference>
<evidence type="ECO:0000313" key="1">
    <source>
        <dbReference type="EMBL" id="MCS0583832.1"/>
    </source>
</evidence>
<dbReference type="EMBL" id="JANUGW010000016">
    <property type="protein sequence ID" value="MCS0583832.1"/>
    <property type="molecule type" value="Genomic_DNA"/>
</dbReference>
<organism evidence="1 2">
    <name type="scientific">Massilia pinisoli</name>
    <dbReference type="NCBI Taxonomy" id="1772194"/>
    <lineage>
        <taxon>Bacteria</taxon>
        <taxon>Pseudomonadati</taxon>
        <taxon>Pseudomonadota</taxon>
        <taxon>Betaproteobacteria</taxon>
        <taxon>Burkholderiales</taxon>
        <taxon>Oxalobacteraceae</taxon>
        <taxon>Telluria group</taxon>
        <taxon>Massilia</taxon>
    </lineage>
</organism>
<accession>A0ABT1ZV97</accession>
<evidence type="ECO:0008006" key="3">
    <source>
        <dbReference type="Google" id="ProtNLM"/>
    </source>
</evidence>
<keyword evidence="2" id="KW-1185">Reference proteome</keyword>
<name>A0ABT1ZV97_9BURK</name>
<sequence>MLPKKPTKTTRVQLELPERSYERLNSLKEKTEAASYAEVLKNALRLYESLISQVDAGKRLYLKDATGNLIEYEVFV</sequence>
<comment type="caution">
    <text evidence="1">The sequence shown here is derived from an EMBL/GenBank/DDBJ whole genome shotgun (WGS) entry which is preliminary data.</text>
</comment>
<evidence type="ECO:0000313" key="2">
    <source>
        <dbReference type="Proteomes" id="UP001204151"/>
    </source>
</evidence>
<gene>
    <name evidence="1" type="ORF">NX784_19745</name>
</gene>
<protein>
    <recommendedName>
        <fullName evidence="3">Ribbon-helix-helix protein CopG domain-containing protein</fullName>
    </recommendedName>
</protein>
<reference evidence="1 2" key="1">
    <citation type="submission" date="2022-08" db="EMBL/GenBank/DDBJ databases">
        <title>Reclassification of Massilia species as members of the genera Telluria, Duganella, Pseudoduganella, Mokoshia gen. nov. and Zemynaea gen. nov. using orthogonal and non-orthogonal genome-based approaches.</title>
        <authorList>
            <person name="Bowman J.P."/>
        </authorList>
    </citation>
    <scope>NUCLEOTIDE SEQUENCE [LARGE SCALE GENOMIC DNA]</scope>
    <source>
        <strain evidence="1 2">JCM 31316</strain>
    </source>
</reference>